<proteinExistence type="predicted"/>
<evidence type="ECO:0000313" key="1">
    <source>
        <dbReference type="EMBL" id="CAI5444955.1"/>
    </source>
</evidence>
<comment type="caution">
    <text evidence="1">The sequence shown here is derived from an EMBL/GenBank/DDBJ whole genome shotgun (WGS) entry which is preliminary data.</text>
</comment>
<dbReference type="AlphaFoldDB" id="A0A9P1N215"/>
<dbReference type="Proteomes" id="UP001152747">
    <property type="component" value="Unassembled WGS sequence"/>
</dbReference>
<dbReference type="OrthoDB" id="5875813at2759"/>
<dbReference type="Pfam" id="PF17309">
    <property type="entry name" value="DUF5356"/>
    <property type="match status" value="1"/>
</dbReference>
<dbReference type="InterPro" id="IPR020149">
    <property type="entry name" value="Uncharacterised_C02F5.10"/>
</dbReference>
<gene>
    <name evidence="1" type="ORF">CAMP_LOCUS7592</name>
</gene>
<evidence type="ECO:0000313" key="2">
    <source>
        <dbReference type="Proteomes" id="UP001152747"/>
    </source>
</evidence>
<name>A0A9P1N215_9PELO</name>
<keyword evidence="2" id="KW-1185">Reference proteome</keyword>
<sequence length="170" mass="19371">MTEPKKEIFPKKPQIAPDMSVSIRQLPKLDVQEDVKGENLGEFSDTEWDASEEPFSAELLNVKNAPNRISVFSGPKRFNDPQIIKKKVPKAQPNPPKIDNRASQMAKMMENVFEKLVDGRSSDGIKNASIIVRWHYPIYALMLRLSIKHMLKKVSTKATKIEPKAPRTFK</sequence>
<accession>A0A9P1N215</accession>
<organism evidence="1 2">
    <name type="scientific">Caenorhabditis angaria</name>
    <dbReference type="NCBI Taxonomy" id="860376"/>
    <lineage>
        <taxon>Eukaryota</taxon>
        <taxon>Metazoa</taxon>
        <taxon>Ecdysozoa</taxon>
        <taxon>Nematoda</taxon>
        <taxon>Chromadorea</taxon>
        <taxon>Rhabditida</taxon>
        <taxon>Rhabditina</taxon>
        <taxon>Rhabditomorpha</taxon>
        <taxon>Rhabditoidea</taxon>
        <taxon>Rhabditidae</taxon>
        <taxon>Peloderinae</taxon>
        <taxon>Caenorhabditis</taxon>
    </lineage>
</organism>
<protein>
    <submittedName>
        <fullName evidence="1">Uncharacterized protein</fullName>
    </submittedName>
</protein>
<dbReference type="EMBL" id="CANHGI010000003">
    <property type="protein sequence ID" value="CAI5444955.1"/>
    <property type="molecule type" value="Genomic_DNA"/>
</dbReference>
<reference evidence="1" key="1">
    <citation type="submission" date="2022-11" db="EMBL/GenBank/DDBJ databases">
        <authorList>
            <person name="Kikuchi T."/>
        </authorList>
    </citation>
    <scope>NUCLEOTIDE SEQUENCE</scope>
    <source>
        <strain evidence="1">PS1010</strain>
    </source>
</reference>